<accession>A0ABP8XR45</accession>
<gene>
    <name evidence="1" type="ORF">GCM10023198_40570</name>
</gene>
<reference evidence="2" key="1">
    <citation type="journal article" date="2019" name="Int. J. Syst. Evol. Microbiol.">
        <title>The Global Catalogue of Microorganisms (GCM) 10K type strain sequencing project: providing services to taxonomists for standard genome sequencing and annotation.</title>
        <authorList>
            <consortium name="The Broad Institute Genomics Platform"/>
            <consortium name="The Broad Institute Genome Sequencing Center for Infectious Disease"/>
            <person name="Wu L."/>
            <person name="Ma J."/>
        </authorList>
    </citation>
    <scope>NUCLEOTIDE SEQUENCE [LARGE SCALE GENOMIC DNA]</scope>
    <source>
        <strain evidence="2">JCM 17975</strain>
    </source>
</reference>
<comment type="caution">
    <text evidence="1">The sequence shown here is derived from an EMBL/GenBank/DDBJ whole genome shotgun (WGS) entry which is preliminary data.</text>
</comment>
<evidence type="ECO:0000313" key="1">
    <source>
        <dbReference type="EMBL" id="GAA4713414.1"/>
    </source>
</evidence>
<evidence type="ECO:0000313" key="2">
    <source>
        <dbReference type="Proteomes" id="UP001500843"/>
    </source>
</evidence>
<keyword evidence="2" id="KW-1185">Reference proteome</keyword>
<protein>
    <submittedName>
        <fullName evidence="1">Uncharacterized protein</fullName>
    </submittedName>
</protein>
<proteinExistence type="predicted"/>
<dbReference type="EMBL" id="BAABHM010000017">
    <property type="protein sequence ID" value="GAA4713414.1"/>
    <property type="molecule type" value="Genomic_DNA"/>
</dbReference>
<sequence>MTSGRPARLGYMEHTEHPELVRLGAQYLRAYADGDAVSLYRLADAWGASELIAATCEVALAVIHATAGPQGLDAVSTTFATNRR</sequence>
<name>A0ABP8XR45_9MICO</name>
<organism evidence="1 2">
    <name type="scientific">Promicromonospora umidemergens</name>
    <dbReference type="NCBI Taxonomy" id="629679"/>
    <lineage>
        <taxon>Bacteria</taxon>
        <taxon>Bacillati</taxon>
        <taxon>Actinomycetota</taxon>
        <taxon>Actinomycetes</taxon>
        <taxon>Micrococcales</taxon>
        <taxon>Promicromonosporaceae</taxon>
        <taxon>Promicromonospora</taxon>
    </lineage>
</organism>
<dbReference type="Proteomes" id="UP001500843">
    <property type="component" value="Unassembled WGS sequence"/>
</dbReference>